<gene>
    <name evidence="3" type="ORF">ENW96_04085</name>
</gene>
<evidence type="ECO:0000256" key="1">
    <source>
        <dbReference type="SAM" id="MobiDB-lite"/>
    </source>
</evidence>
<protein>
    <submittedName>
        <fullName evidence="3">PHP domain-containing protein</fullName>
    </submittedName>
</protein>
<dbReference type="PANTHER" id="PTHR42924">
    <property type="entry name" value="EXONUCLEASE"/>
    <property type="match status" value="1"/>
</dbReference>
<dbReference type="InterPro" id="IPR003141">
    <property type="entry name" value="Pol/His_phosphatase_N"/>
</dbReference>
<dbReference type="GO" id="GO:0035312">
    <property type="term" value="F:5'-3' DNA exonuclease activity"/>
    <property type="evidence" value="ECO:0007669"/>
    <property type="project" value="TreeGrafter"/>
</dbReference>
<comment type="caution">
    <text evidence="3">The sequence shown here is derived from an EMBL/GenBank/DDBJ whole genome shotgun (WGS) entry which is preliminary data.</text>
</comment>
<feature type="region of interest" description="Disordered" evidence="1">
    <location>
        <begin position="1"/>
        <end position="22"/>
    </location>
</feature>
<sequence>MTDNSKAYIDLHTHSNASDGTLPPRQVVRLAKERGLKALALTDHDTIDGLAQAVAAGQELGVEVIPGGEISARHVNGSMHILGYFLDYASQDLAQRLAVLKQARKDRNPQIIAKLNALGLPITMEQVARLSGGGQIGRPHIARALYESRQVRSIQEAFDIYLGNNGLAYVSKFRFPPEEAIGMIRNAGGLAVLAHPFTLGRHTAESLRPLLQELMALGLAGLECYYPEHSPDQEELYLSLARNLGLLITGGSDFHGDNKPEISLGRVNCQAHLTYDLVVALKARWERETAGRG</sequence>
<dbReference type="SUPFAM" id="SSF89550">
    <property type="entry name" value="PHP domain-like"/>
    <property type="match status" value="1"/>
</dbReference>
<reference evidence="3" key="1">
    <citation type="journal article" date="2020" name="mSystems">
        <title>Genome- and Community-Level Interaction Insights into Carbon Utilization and Element Cycling Functions of Hydrothermarchaeota in Hydrothermal Sediment.</title>
        <authorList>
            <person name="Zhou Z."/>
            <person name="Liu Y."/>
            <person name="Xu W."/>
            <person name="Pan J."/>
            <person name="Luo Z.H."/>
            <person name="Li M."/>
        </authorList>
    </citation>
    <scope>NUCLEOTIDE SEQUENCE [LARGE SCALE GENOMIC DNA]</scope>
    <source>
        <strain evidence="3">SpSt-897</strain>
    </source>
</reference>
<name>A0A7C3UX37_9BACT</name>
<evidence type="ECO:0000313" key="3">
    <source>
        <dbReference type="EMBL" id="HGF33557.1"/>
    </source>
</evidence>
<dbReference type="PANTHER" id="PTHR42924:SF3">
    <property type="entry name" value="POLYMERASE_HISTIDINOL PHOSPHATASE N-TERMINAL DOMAIN-CONTAINING PROTEIN"/>
    <property type="match status" value="1"/>
</dbReference>
<accession>A0A7C3UX37</accession>
<dbReference type="EMBL" id="DTMF01000107">
    <property type="protein sequence ID" value="HGF33557.1"/>
    <property type="molecule type" value="Genomic_DNA"/>
</dbReference>
<organism evidence="3">
    <name type="scientific">Desulfobacca acetoxidans</name>
    <dbReference type="NCBI Taxonomy" id="60893"/>
    <lineage>
        <taxon>Bacteria</taxon>
        <taxon>Pseudomonadati</taxon>
        <taxon>Thermodesulfobacteriota</taxon>
        <taxon>Desulfobaccia</taxon>
        <taxon>Desulfobaccales</taxon>
        <taxon>Desulfobaccaceae</taxon>
        <taxon>Desulfobacca</taxon>
    </lineage>
</organism>
<dbReference type="AlphaFoldDB" id="A0A7C3UX37"/>
<dbReference type="InterPro" id="IPR004013">
    <property type="entry name" value="PHP_dom"/>
</dbReference>
<proteinExistence type="predicted"/>
<evidence type="ECO:0000259" key="2">
    <source>
        <dbReference type="SMART" id="SM00481"/>
    </source>
</evidence>
<dbReference type="InterPro" id="IPR052018">
    <property type="entry name" value="PHP_domain"/>
</dbReference>
<dbReference type="CDD" id="cd07438">
    <property type="entry name" value="PHP_HisPPase_AMP"/>
    <property type="match status" value="1"/>
</dbReference>
<dbReference type="Pfam" id="PF02811">
    <property type="entry name" value="PHP"/>
    <property type="match status" value="1"/>
</dbReference>
<dbReference type="Gene3D" id="3.20.20.140">
    <property type="entry name" value="Metal-dependent hydrolases"/>
    <property type="match status" value="1"/>
</dbReference>
<dbReference type="SMART" id="SM00481">
    <property type="entry name" value="POLIIIAc"/>
    <property type="match status" value="1"/>
</dbReference>
<dbReference type="InterPro" id="IPR016195">
    <property type="entry name" value="Pol/histidinol_Pase-like"/>
</dbReference>
<dbReference type="GO" id="GO:0004534">
    <property type="term" value="F:5'-3' RNA exonuclease activity"/>
    <property type="evidence" value="ECO:0007669"/>
    <property type="project" value="TreeGrafter"/>
</dbReference>
<feature type="domain" description="Polymerase/histidinol phosphatase N-terminal" evidence="2">
    <location>
        <begin position="9"/>
        <end position="74"/>
    </location>
</feature>
<dbReference type="Gene3D" id="1.10.150.650">
    <property type="match status" value="1"/>
</dbReference>